<sequence length="323" mass="34469">MPHTVVVGLGRSGGGLHAPVLRRLRDTHPELFAAHPIVGFDPRSGTALRDGLAVDSLERAAAAVPPDDTVVHVCTPPGTRVPVLTRLAGLGFRRFVVEKPVAADPAALIGIERLRAAHGLDIVVVTQWLASALTRRIDDVVRSGRFGPLRSIMVRQDKPRFGRSRGAGHADAFDVEIPHTLAVALTLAGPARLTTAGRPEPDLGPLAGAWLSVRHDGGAHTTIRSDLTSPVRRREITLRLRDTTVVGHYPVSADDHHAQLRVGDGPREVFEDESLGAFLLAAYRYFAGMAPAPPGEFTDHARVVRLLAGARALADQDVTAHAG</sequence>
<dbReference type="Gene3D" id="3.30.360.10">
    <property type="entry name" value="Dihydrodipicolinate Reductase, domain 2"/>
    <property type="match status" value="1"/>
</dbReference>
<dbReference type="Gene3D" id="3.40.50.720">
    <property type="entry name" value="NAD(P)-binding Rossmann-like Domain"/>
    <property type="match status" value="1"/>
</dbReference>
<dbReference type="Proteomes" id="UP001595859">
    <property type="component" value="Unassembled WGS sequence"/>
</dbReference>
<reference evidence="2" key="1">
    <citation type="journal article" date="2019" name="Int. J. Syst. Evol. Microbiol.">
        <title>The Global Catalogue of Microorganisms (GCM) 10K type strain sequencing project: providing services to taxonomists for standard genome sequencing and annotation.</title>
        <authorList>
            <consortium name="The Broad Institute Genomics Platform"/>
            <consortium name="The Broad Institute Genome Sequencing Center for Infectious Disease"/>
            <person name="Wu L."/>
            <person name="Ma J."/>
        </authorList>
    </citation>
    <scope>NUCLEOTIDE SEQUENCE [LARGE SCALE GENOMIC DNA]</scope>
    <source>
        <strain evidence="2">ZS-22-S1</strain>
    </source>
</reference>
<dbReference type="EMBL" id="JBHSIS010000017">
    <property type="protein sequence ID" value="MFC4857170.1"/>
    <property type="molecule type" value="Genomic_DNA"/>
</dbReference>
<evidence type="ECO:0000313" key="1">
    <source>
        <dbReference type="EMBL" id="MFC4857170.1"/>
    </source>
</evidence>
<keyword evidence="2" id="KW-1185">Reference proteome</keyword>
<gene>
    <name evidence="1" type="ORF">ACFPCV_27055</name>
</gene>
<dbReference type="InterPro" id="IPR036291">
    <property type="entry name" value="NAD(P)-bd_dom_sf"/>
</dbReference>
<comment type="caution">
    <text evidence="1">The sequence shown here is derived from an EMBL/GenBank/DDBJ whole genome shotgun (WGS) entry which is preliminary data.</text>
</comment>
<dbReference type="RefSeq" id="WP_378059156.1">
    <property type="nucleotide sequence ID" value="NZ_JBHSIS010000017.1"/>
</dbReference>
<proteinExistence type="predicted"/>
<name>A0ABV9SA36_9PSEU</name>
<organism evidence="1 2">
    <name type="scientific">Actinophytocola glycyrrhizae</name>
    <dbReference type="NCBI Taxonomy" id="2044873"/>
    <lineage>
        <taxon>Bacteria</taxon>
        <taxon>Bacillati</taxon>
        <taxon>Actinomycetota</taxon>
        <taxon>Actinomycetes</taxon>
        <taxon>Pseudonocardiales</taxon>
        <taxon>Pseudonocardiaceae</taxon>
    </lineage>
</organism>
<protein>
    <submittedName>
        <fullName evidence="1">Oxidoreductase</fullName>
    </submittedName>
</protein>
<evidence type="ECO:0000313" key="2">
    <source>
        <dbReference type="Proteomes" id="UP001595859"/>
    </source>
</evidence>
<dbReference type="SUPFAM" id="SSF51735">
    <property type="entry name" value="NAD(P)-binding Rossmann-fold domains"/>
    <property type="match status" value="1"/>
</dbReference>
<accession>A0ABV9SA36</accession>